<comment type="caution">
    <text evidence="6">The sequence shown here is derived from an EMBL/GenBank/DDBJ whole genome shotgun (WGS) entry which is preliminary data.</text>
</comment>
<dbReference type="PANTHER" id="PTHR43280:SF28">
    <property type="entry name" value="HTH-TYPE TRANSCRIPTIONAL ACTIVATOR RHAS"/>
    <property type="match status" value="1"/>
</dbReference>
<dbReference type="PANTHER" id="PTHR43280">
    <property type="entry name" value="ARAC-FAMILY TRANSCRIPTIONAL REGULATOR"/>
    <property type="match status" value="1"/>
</dbReference>
<dbReference type="GO" id="GO:0043565">
    <property type="term" value="F:sequence-specific DNA binding"/>
    <property type="evidence" value="ECO:0007669"/>
    <property type="project" value="InterPro"/>
</dbReference>
<evidence type="ECO:0000313" key="7">
    <source>
        <dbReference type="Proteomes" id="UP000310636"/>
    </source>
</evidence>
<gene>
    <name evidence="6" type="ORF">E6C55_31645</name>
</gene>
<dbReference type="SMART" id="SM00342">
    <property type="entry name" value="HTH_ARAC"/>
    <property type="match status" value="1"/>
</dbReference>
<dbReference type="InterPro" id="IPR009057">
    <property type="entry name" value="Homeodomain-like_sf"/>
</dbReference>
<keyword evidence="7" id="KW-1185">Reference proteome</keyword>
<feature type="domain" description="HTH araC/xylS-type" evidence="5">
    <location>
        <begin position="691"/>
        <end position="788"/>
    </location>
</feature>
<dbReference type="AlphaFoldDB" id="A0A4S4BEY5"/>
<dbReference type="SUPFAM" id="SSF46689">
    <property type="entry name" value="Homeodomain-like"/>
    <property type="match status" value="1"/>
</dbReference>
<evidence type="ECO:0000256" key="1">
    <source>
        <dbReference type="ARBA" id="ARBA00023015"/>
    </source>
</evidence>
<evidence type="ECO:0000256" key="4">
    <source>
        <dbReference type="SAM" id="Phobius"/>
    </source>
</evidence>
<keyword evidence="4" id="KW-0812">Transmembrane</keyword>
<dbReference type="Pfam" id="PF17853">
    <property type="entry name" value="GGDEF_2"/>
    <property type="match status" value="1"/>
</dbReference>
<feature type="transmembrane region" description="Helical" evidence="4">
    <location>
        <begin position="35"/>
        <end position="55"/>
    </location>
</feature>
<organism evidence="6 7">
    <name type="scientific">Cohnella fermenti</name>
    <dbReference type="NCBI Taxonomy" id="2565925"/>
    <lineage>
        <taxon>Bacteria</taxon>
        <taxon>Bacillati</taxon>
        <taxon>Bacillota</taxon>
        <taxon>Bacilli</taxon>
        <taxon>Bacillales</taxon>
        <taxon>Paenibacillaceae</taxon>
        <taxon>Cohnella</taxon>
    </lineage>
</organism>
<keyword evidence="3" id="KW-0804">Transcription</keyword>
<dbReference type="Proteomes" id="UP000310636">
    <property type="component" value="Unassembled WGS sequence"/>
</dbReference>
<keyword evidence="4" id="KW-0472">Membrane</keyword>
<keyword evidence="4" id="KW-1133">Transmembrane helix</keyword>
<evidence type="ECO:0000313" key="6">
    <source>
        <dbReference type="EMBL" id="THF72828.1"/>
    </source>
</evidence>
<accession>A0A4S4BEY5</accession>
<protein>
    <submittedName>
        <fullName evidence="6">AraC family transcriptional regulator</fullName>
    </submittedName>
</protein>
<sequence length="800" mass="90858">MRFSVGSTQGTLRFRGMRSVFNRIRKLNVYYKHMLLIFVVTCLPMAIIAACSYWIGVSRIEAEVKTSHRLQLNKISSSLEDNISRLEMLGNQWSFNPIFAPEWIGGDLRLKYNETRELFASLRILQEANPLIENAVIYIRDRHLLVSEQEGIASIEEPDRQSVFAKLMDQRTAISWQVFDSLPLKYRSSTGVALVHLLRDSQLDPYGAIMLFIGKSALDDMLYPLNPDGSGAAFIMRQDGALVTDGRSVPPDNAAPLNESIRSEVIHRAMEPADFAYKYNRTDYSVSVGEFKRPGWIYVVATPISALTAPVLLMLKLSLAACALGLLVAIGLSWLASRQMYRPIGRMFNLVRESEGGAAQREEESDEFAFIEYRWTNLKQESRELRLKLERSSRQARDGFLRQWIQGHLAHLSEEELVDRIGQNGWDAQENQFAVILVRLSDMTDRGGRFGKGDEQLASFAAANIAEEVVRMSGTPAEIVNFFDLSIAVLLFVPAEWQRETVKKELFQLAEVIISQLSSFLGMRVTVGVGKPVQRAVNIHQSLEETRQMISFRDIDKKEQILDMDNLLPQSGNPVHYPFEAEHELIQFIRMGMEDEAVGQLGRFVSSLKLSRGQELLFRQGMLQLLGSILHALLKAGVDSGSLYRSDDLYEQLIGLVDADVMQQWFEDVIVRPFTGMMRDNREKLLEQLVDKVVHIIHESYPLPISLDSCAEEVGIMSYNLSKVFKYFTGHNFIDYLTNVRIAKAKELLIGSDLKMNEIAERVGYQPTYFVRIFKKAEGVTPGKYRSNYMRNANKNAGER</sequence>
<proteinExistence type="predicted"/>
<dbReference type="InterPro" id="IPR018062">
    <property type="entry name" value="HTH_AraC-typ_CS"/>
</dbReference>
<evidence type="ECO:0000259" key="5">
    <source>
        <dbReference type="PROSITE" id="PS01124"/>
    </source>
</evidence>
<evidence type="ECO:0000256" key="3">
    <source>
        <dbReference type="ARBA" id="ARBA00023163"/>
    </source>
</evidence>
<dbReference type="OrthoDB" id="1975037at2"/>
<keyword evidence="2" id="KW-0238">DNA-binding</keyword>
<dbReference type="GO" id="GO:0003700">
    <property type="term" value="F:DNA-binding transcription factor activity"/>
    <property type="evidence" value="ECO:0007669"/>
    <property type="project" value="InterPro"/>
</dbReference>
<dbReference type="Pfam" id="PF12833">
    <property type="entry name" value="HTH_18"/>
    <property type="match status" value="1"/>
</dbReference>
<dbReference type="InterPro" id="IPR018060">
    <property type="entry name" value="HTH_AraC"/>
</dbReference>
<feature type="transmembrane region" description="Helical" evidence="4">
    <location>
        <begin position="295"/>
        <end position="312"/>
    </location>
</feature>
<dbReference type="PROSITE" id="PS01124">
    <property type="entry name" value="HTH_ARAC_FAMILY_2"/>
    <property type="match status" value="1"/>
</dbReference>
<reference evidence="6 7" key="1">
    <citation type="submission" date="2019-04" db="EMBL/GenBank/DDBJ databases">
        <title>Cohnella sp. nov. isolated from preserved vegetables.</title>
        <authorList>
            <person name="Lin S.-Y."/>
            <person name="Hung M.-H."/>
            <person name="Young C.-C."/>
        </authorList>
    </citation>
    <scope>NUCLEOTIDE SEQUENCE [LARGE SCALE GENOMIC DNA]</scope>
    <source>
        <strain evidence="6 7">CC-MHH1044</strain>
    </source>
</reference>
<dbReference type="Gene3D" id="1.10.10.60">
    <property type="entry name" value="Homeodomain-like"/>
    <property type="match status" value="2"/>
</dbReference>
<dbReference type="InterPro" id="IPR041522">
    <property type="entry name" value="CdaR_GGDEF"/>
</dbReference>
<dbReference type="PROSITE" id="PS00041">
    <property type="entry name" value="HTH_ARAC_FAMILY_1"/>
    <property type="match status" value="1"/>
</dbReference>
<feature type="transmembrane region" description="Helical" evidence="4">
    <location>
        <begin position="318"/>
        <end position="337"/>
    </location>
</feature>
<keyword evidence="1" id="KW-0805">Transcription regulation</keyword>
<dbReference type="EMBL" id="SSOB01000069">
    <property type="protein sequence ID" value="THF72828.1"/>
    <property type="molecule type" value="Genomic_DNA"/>
</dbReference>
<name>A0A4S4BEY5_9BACL</name>
<evidence type="ECO:0000256" key="2">
    <source>
        <dbReference type="ARBA" id="ARBA00023125"/>
    </source>
</evidence>